<name>A0AAV2GD60_9ROSI</name>
<reference evidence="1 2" key="1">
    <citation type="submission" date="2024-04" db="EMBL/GenBank/DDBJ databases">
        <authorList>
            <person name="Fracassetti M."/>
        </authorList>
    </citation>
    <scope>NUCLEOTIDE SEQUENCE [LARGE SCALE GENOMIC DNA]</scope>
</reference>
<organism evidence="1 2">
    <name type="scientific">Linum trigynum</name>
    <dbReference type="NCBI Taxonomy" id="586398"/>
    <lineage>
        <taxon>Eukaryota</taxon>
        <taxon>Viridiplantae</taxon>
        <taxon>Streptophyta</taxon>
        <taxon>Embryophyta</taxon>
        <taxon>Tracheophyta</taxon>
        <taxon>Spermatophyta</taxon>
        <taxon>Magnoliopsida</taxon>
        <taxon>eudicotyledons</taxon>
        <taxon>Gunneridae</taxon>
        <taxon>Pentapetalae</taxon>
        <taxon>rosids</taxon>
        <taxon>fabids</taxon>
        <taxon>Malpighiales</taxon>
        <taxon>Linaceae</taxon>
        <taxon>Linum</taxon>
    </lineage>
</organism>
<dbReference type="Proteomes" id="UP001497516">
    <property type="component" value="Chromosome 8"/>
</dbReference>
<protein>
    <recommendedName>
        <fullName evidence="3">C2 domain-containing protein</fullName>
    </recommendedName>
</protein>
<evidence type="ECO:0000313" key="1">
    <source>
        <dbReference type="EMBL" id="CAL1408084.1"/>
    </source>
</evidence>
<evidence type="ECO:0008006" key="3">
    <source>
        <dbReference type="Google" id="ProtNLM"/>
    </source>
</evidence>
<gene>
    <name evidence="1" type="ORF">LTRI10_LOCUS47708</name>
</gene>
<accession>A0AAV2GD60</accession>
<dbReference type="EMBL" id="OZ034821">
    <property type="protein sequence ID" value="CAL1408084.1"/>
    <property type="molecule type" value="Genomic_DNA"/>
</dbReference>
<dbReference type="AlphaFoldDB" id="A0AAV2GD60"/>
<evidence type="ECO:0000313" key="2">
    <source>
        <dbReference type="Proteomes" id="UP001497516"/>
    </source>
</evidence>
<proteinExistence type="predicted"/>
<keyword evidence="2" id="KW-1185">Reference proteome</keyword>
<sequence>MGGKIWVEASLISARGVRRSYSVWKWQLFPAVWIDLDNKCCTNIAKDGSGNANPTWKTKFAALMDDTISRTWR</sequence>